<keyword evidence="2" id="KW-1185">Reference proteome</keyword>
<sequence length="134" mass="16010">MTWQRHGPEKYYYWHCYYYSYPPLKRTRRETAPKRHSPNPLLESMLRKTNGCSTLGPNLYLISLDNLINETYALSLSTKTFTEKLPPGRRAHEVTPRGQLKGNVRFLITPKVYQIWCKMRKKKRFPYSLRPKKS</sequence>
<name>A0AAV1SPU6_9ROSI</name>
<gene>
    <name evidence="1" type="ORF">DCAF_LOCUS25090</name>
</gene>
<dbReference type="EMBL" id="CAWUPB010001194">
    <property type="protein sequence ID" value="CAK7354148.1"/>
    <property type="molecule type" value="Genomic_DNA"/>
</dbReference>
<dbReference type="Proteomes" id="UP001314170">
    <property type="component" value="Unassembled WGS sequence"/>
</dbReference>
<comment type="caution">
    <text evidence="1">The sequence shown here is derived from an EMBL/GenBank/DDBJ whole genome shotgun (WGS) entry which is preliminary data.</text>
</comment>
<protein>
    <submittedName>
        <fullName evidence="1">Uncharacterized protein</fullName>
    </submittedName>
</protein>
<reference evidence="1 2" key="1">
    <citation type="submission" date="2024-01" db="EMBL/GenBank/DDBJ databases">
        <authorList>
            <person name="Waweru B."/>
        </authorList>
    </citation>
    <scope>NUCLEOTIDE SEQUENCE [LARGE SCALE GENOMIC DNA]</scope>
</reference>
<evidence type="ECO:0000313" key="1">
    <source>
        <dbReference type="EMBL" id="CAK7354148.1"/>
    </source>
</evidence>
<proteinExistence type="predicted"/>
<accession>A0AAV1SPU6</accession>
<evidence type="ECO:0000313" key="2">
    <source>
        <dbReference type="Proteomes" id="UP001314170"/>
    </source>
</evidence>
<organism evidence="1 2">
    <name type="scientific">Dovyalis caffra</name>
    <dbReference type="NCBI Taxonomy" id="77055"/>
    <lineage>
        <taxon>Eukaryota</taxon>
        <taxon>Viridiplantae</taxon>
        <taxon>Streptophyta</taxon>
        <taxon>Embryophyta</taxon>
        <taxon>Tracheophyta</taxon>
        <taxon>Spermatophyta</taxon>
        <taxon>Magnoliopsida</taxon>
        <taxon>eudicotyledons</taxon>
        <taxon>Gunneridae</taxon>
        <taxon>Pentapetalae</taxon>
        <taxon>rosids</taxon>
        <taxon>fabids</taxon>
        <taxon>Malpighiales</taxon>
        <taxon>Salicaceae</taxon>
        <taxon>Flacourtieae</taxon>
        <taxon>Dovyalis</taxon>
    </lineage>
</organism>
<dbReference type="AlphaFoldDB" id="A0AAV1SPU6"/>